<protein>
    <recommendedName>
        <fullName evidence="3">DUF2970 domain-containing protein</fullName>
    </recommendedName>
</protein>
<feature type="transmembrane region" description="Helical" evidence="1">
    <location>
        <begin position="46"/>
        <end position="67"/>
    </location>
</feature>
<keyword evidence="1" id="KW-0472">Membrane</keyword>
<dbReference type="AlphaFoldDB" id="A0AAT9FMY9"/>
<feature type="transmembrane region" description="Helical" evidence="1">
    <location>
        <begin position="7"/>
        <end position="26"/>
    </location>
</feature>
<keyword evidence="1" id="KW-1133">Transmembrane helix</keyword>
<dbReference type="KEGG" id="osu:NT6N_23720"/>
<evidence type="ECO:0000313" key="2">
    <source>
        <dbReference type="EMBL" id="BDS07332.1"/>
    </source>
</evidence>
<sequence length="69" mass="7793">MILFRGIGGRIFCKIGKFVFCIFSLIKPIKRLVDMVYDESKAPFRFLILGGVFVVQGVLLIVLSLLVDE</sequence>
<keyword evidence="1" id="KW-0812">Transmembrane</keyword>
<evidence type="ECO:0008006" key="3">
    <source>
        <dbReference type="Google" id="ProtNLM"/>
    </source>
</evidence>
<name>A0AAT9FMY9_9BACT</name>
<gene>
    <name evidence="2" type="ORF">NT6N_23720</name>
</gene>
<proteinExistence type="predicted"/>
<evidence type="ECO:0000256" key="1">
    <source>
        <dbReference type="SAM" id="Phobius"/>
    </source>
</evidence>
<reference evidence="2" key="1">
    <citation type="submission" date="2024-07" db="EMBL/GenBank/DDBJ databases">
        <title>Complete genome sequence of Verrucomicrobiaceae bacterium NT6N.</title>
        <authorList>
            <person name="Huang C."/>
            <person name="Takami H."/>
            <person name="Hamasaki K."/>
        </authorList>
    </citation>
    <scope>NUCLEOTIDE SEQUENCE</scope>
    <source>
        <strain evidence="2">NT6N</strain>
    </source>
</reference>
<organism evidence="2">
    <name type="scientific">Oceaniferula spumae</name>
    <dbReference type="NCBI Taxonomy" id="2979115"/>
    <lineage>
        <taxon>Bacteria</taxon>
        <taxon>Pseudomonadati</taxon>
        <taxon>Verrucomicrobiota</taxon>
        <taxon>Verrucomicrobiia</taxon>
        <taxon>Verrucomicrobiales</taxon>
        <taxon>Verrucomicrobiaceae</taxon>
        <taxon>Oceaniferula</taxon>
    </lineage>
</organism>
<accession>A0AAT9FMY9</accession>
<dbReference type="EMBL" id="AP026866">
    <property type="protein sequence ID" value="BDS07332.1"/>
    <property type="molecule type" value="Genomic_DNA"/>
</dbReference>